<dbReference type="STRING" id="37653.A0A0L8FKT7"/>
<dbReference type="SUPFAM" id="SSF48371">
    <property type="entry name" value="ARM repeat"/>
    <property type="match status" value="1"/>
</dbReference>
<dbReference type="PANTHER" id="PTHR19316">
    <property type="entry name" value="PROTEIN FOLDING REGULATOR"/>
    <property type="match status" value="1"/>
</dbReference>
<name>A0A0L8FKT7_OCTBM</name>
<dbReference type="InterPro" id="IPR016024">
    <property type="entry name" value="ARM-type_fold"/>
</dbReference>
<dbReference type="InterPro" id="IPR013918">
    <property type="entry name" value="Nucleotide_exch_fac_Fes1"/>
</dbReference>
<dbReference type="PANTHER" id="PTHR19316:SF18">
    <property type="entry name" value="HSP70-BINDING PROTEIN 1"/>
    <property type="match status" value="1"/>
</dbReference>
<dbReference type="InterPro" id="IPR011989">
    <property type="entry name" value="ARM-like"/>
</dbReference>
<dbReference type="InterPro" id="IPR050693">
    <property type="entry name" value="Hsp70_NEF-Inhibitors"/>
</dbReference>
<dbReference type="Gene3D" id="1.25.10.10">
    <property type="entry name" value="Leucine-rich Repeat Variant"/>
    <property type="match status" value="1"/>
</dbReference>
<gene>
    <name evidence="3" type="ORF">OCBIM_22016788mg</name>
</gene>
<evidence type="ECO:0000256" key="1">
    <source>
        <dbReference type="ARBA" id="ARBA00022737"/>
    </source>
</evidence>
<dbReference type="AlphaFoldDB" id="A0A0L8FKT7"/>
<accession>A0A0L8FKT7</accession>
<organism evidence="3">
    <name type="scientific">Octopus bimaculoides</name>
    <name type="common">California two-spotted octopus</name>
    <dbReference type="NCBI Taxonomy" id="37653"/>
    <lineage>
        <taxon>Eukaryota</taxon>
        <taxon>Metazoa</taxon>
        <taxon>Spiralia</taxon>
        <taxon>Lophotrochozoa</taxon>
        <taxon>Mollusca</taxon>
        <taxon>Cephalopoda</taxon>
        <taxon>Coleoidea</taxon>
        <taxon>Octopodiformes</taxon>
        <taxon>Octopoda</taxon>
        <taxon>Incirrata</taxon>
        <taxon>Octopodidae</taxon>
        <taxon>Octopus</taxon>
    </lineage>
</organism>
<dbReference type="EMBL" id="KQ430029">
    <property type="protein sequence ID" value="KOF64790.1"/>
    <property type="molecule type" value="Genomic_DNA"/>
</dbReference>
<keyword evidence="1" id="KW-0677">Repeat</keyword>
<reference evidence="3" key="1">
    <citation type="submission" date="2015-07" db="EMBL/GenBank/DDBJ databases">
        <title>MeaNS - Measles Nucleotide Surveillance Program.</title>
        <authorList>
            <person name="Tran T."/>
            <person name="Druce J."/>
        </authorList>
    </citation>
    <scope>NUCLEOTIDE SEQUENCE</scope>
    <source>
        <strain evidence="3">UCB-OBI-ISO-001</strain>
        <tissue evidence="3">Gonad</tissue>
    </source>
</reference>
<sequence>MPGDQREDRIPSNMKDLLKFCMENTKAEDAPSAGASQVNELGTEDREWLEGALNSLTESPVRRMKECIRILKSPNSENEDDDKEAALEELLEWCEYIDFAIDFFKIGGFEILPSLLHDPNSELRWRTLDLIAALVQNNPFCQKAVLDSELLNTMMDVLDNDSTTSVRIKALHAISCLCREEPSAQDNFIKRDGFSYLMRAMQADVEKLKIKSAFLLRNIVNQKPAVKGRFYGL</sequence>
<dbReference type="OrthoDB" id="10250458at2759"/>
<dbReference type="GO" id="GO:0005783">
    <property type="term" value="C:endoplasmic reticulum"/>
    <property type="evidence" value="ECO:0007669"/>
    <property type="project" value="TreeGrafter"/>
</dbReference>
<proteinExistence type="predicted"/>
<dbReference type="GO" id="GO:0000774">
    <property type="term" value="F:adenyl-nucleotide exchange factor activity"/>
    <property type="evidence" value="ECO:0007669"/>
    <property type="project" value="TreeGrafter"/>
</dbReference>
<protein>
    <recommendedName>
        <fullName evidence="2">Nucleotide exchange factor Fes1 domain-containing protein</fullName>
    </recommendedName>
</protein>
<evidence type="ECO:0000259" key="2">
    <source>
        <dbReference type="Pfam" id="PF08609"/>
    </source>
</evidence>
<evidence type="ECO:0000313" key="3">
    <source>
        <dbReference type="EMBL" id="KOF64790.1"/>
    </source>
</evidence>
<feature type="domain" description="Nucleotide exchange factor Fes1" evidence="2">
    <location>
        <begin position="14"/>
        <end position="100"/>
    </location>
</feature>
<dbReference type="Pfam" id="PF08609">
    <property type="entry name" value="Fes1"/>
    <property type="match status" value="1"/>
</dbReference>